<dbReference type="GO" id="GO:0008270">
    <property type="term" value="F:zinc ion binding"/>
    <property type="evidence" value="ECO:0007669"/>
    <property type="project" value="UniProtKB-KW"/>
</dbReference>
<feature type="domain" description="Reverse transcriptase" evidence="3">
    <location>
        <begin position="644"/>
        <end position="987"/>
    </location>
</feature>
<dbReference type="InterPro" id="IPR002156">
    <property type="entry name" value="RNaseH_domain"/>
</dbReference>
<dbReference type="Pfam" id="PF13456">
    <property type="entry name" value="RVT_3"/>
    <property type="match status" value="1"/>
</dbReference>
<dbReference type="GO" id="GO:0003676">
    <property type="term" value="F:nucleic acid binding"/>
    <property type="evidence" value="ECO:0007669"/>
    <property type="project" value="InterPro"/>
</dbReference>
<dbReference type="InterPro" id="IPR025836">
    <property type="entry name" value="Zn_knuckle_CX2CX4HX4C"/>
</dbReference>
<sequence length="1607" mass="183368">MSDRLNEIWQQFSLSSEEELVEIEEPIVEDTVKKGRFSLLVKLLTPKPYNREAFKQAMLTRWRPAHGACMKDMAFDGEKKVADYGLTEASFWVQLRDLPMKGMNEETATRIGKAMGVLEEIDIPDNGFTWGEFMRIRVRMDITKPLLRRKLVKLGKDPPIWISLRYEKLPTFCYKCGRLGHSDRECREQQWKEASKGGDVMAYGPWLRAPIGRRKTGAVTVEGTKSTRMPASTDMEQLDLRDVTAVVTEVIEDTNNEVTTENMGYKSQKETNNVVNGSPNIAIAIEEQSMPTPPSFKDTLLTKVNLLNKGHNGLSVPLNDGPNIAQNGIGQRKWKRTAHDRAQVDTKSISACSNSSFLVKQEDIKASKRKLLEVANGDPMNHVEKKHKAVIEGLGNPWIVKNLHDLVKENKPTILFLMETRMKENEIDQVRRRIGFTYAFVVPSRRRKGGLAMLWNASDDIEIKNYSISHINAVFRDDKRQVLWRITGFYGAPKKEKRKASWQLLHRLGDQNILPWIVIGDFNEILVGSEKFGKAEKRESQMQDFRDILDQCQLRDLGYRGPWFTWDNRRQGTENIRERLDRAVASNEWMELYPNAMARHESCEDVIRAAWNREVSGSAMFETTEALKSCKEKLRDRAGNQDWVSIQSCRAKLTELLAREEIMWKQRSKIRWLQEGNKNTKFFHNKASQRKRKNQVSGLQDEHGLWKMEAGEIETIVESYFTNIFTSSNPPNFGSILDVVETTVTADMNTQLSQTFQAEEVTQALHQMYPTKSPGPDGMPAFFYQRYWHIVDNVLVAFEVMHSLKRKTRGKEGKMALKLDMSKAYDRVEWSFIEAMMHKMGFNETWIKLIMECISTVSSLVLINGEPKCYIQPSRGLRQGDPLSPYLFLLCVEGFSALIRQAQRDQKIYGIRIARQAPEISHLFFADDSILFCQATEAACSKIQELLHIYELTSGQQVNREKTNIYFSKNTTHALQERIKALLGVQVSCQHEKYLGLPSLIGRTKRQVFSTIKARVWKKLQGWKEKMLSKAGKEVLIKAIAQAIPTYAMGVFKLPVSLCKELNSIVAGFWWGTQENDRGIHWIKWKTLCDRSQFASISGPKGTLFSKWRVYDCPSQTRSKDHRSAGLGWSLLSSGGGHGSLGCDFFVSVGAAVDQSVMQSTATSGPCIILVVIPFITHYGWRHRRLFLWLGLVVNRWVIRGGPLGGVKDQFLSLFWAAVDHVFWNHIAHVVASCQVGGKMVLESHFSLSFSNVPGCFFVRQTEVESLFLPEDVKNILSIPISPHCPEDKLIWGATPHGGYTVSSAYRVLAEAEQMKEGESSNGNVKRKLWRSLWSVAMPNNIKVFAWRVLHNALPTMANLEKRKIIDNPWCPQCGLQSETLNHALWECDEIRSYWEESNLMITELAQYRDFDEAMWTILDHEEYGMIEEFWVFCWHIWKYRNKKVFEGWKTTAKVVHAAAQMTLTDSETAGTGVIIRNSDGLPMATLMTCDPHITDLLAAELNAVIHGLQLAIDSGLTKLIVEGDSVSIIQALQSKEHNMSWLGNRVTEARNLLYQLEQWKLSAIPREANMVAHGLAKQALSVRQMEIWMEDAPTFILHAIQADVTR</sequence>
<keyword evidence="1" id="KW-0479">Metal-binding</keyword>
<dbReference type="SUPFAM" id="SSF53098">
    <property type="entry name" value="Ribonuclease H-like"/>
    <property type="match status" value="1"/>
</dbReference>
<dbReference type="EMBL" id="OIVN01002791">
    <property type="protein sequence ID" value="SPD06499.1"/>
    <property type="molecule type" value="Genomic_DNA"/>
</dbReference>
<dbReference type="PANTHER" id="PTHR33116:SF86">
    <property type="entry name" value="REVERSE TRANSCRIPTASE DOMAIN-CONTAINING PROTEIN"/>
    <property type="match status" value="1"/>
</dbReference>
<dbReference type="Pfam" id="PF14392">
    <property type="entry name" value="zf-CCHC_4"/>
    <property type="match status" value="1"/>
</dbReference>
<dbReference type="SUPFAM" id="SSF56672">
    <property type="entry name" value="DNA/RNA polymerases"/>
    <property type="match status" value="1"/>
</dbReference>
<dbReference type="InterPro" id="IPR000477">
    <property type="entry name" value="RT_dom"/>
</dbReference>
<dbReference type="Gene3D" id="3.30.420.10">
    <property type="entry name" value="Ribonuclease H-like superfamily/Ribonuclease H"/>
    <property type="match status" value="1"/>
</dbReference>
<reference evidence="4" key="1">
    <citation type="submission" date="2018-02" db="EMBL/GenBank/DDBJ databases">
        <authorList>
            <person name="Cohen D.B."/>
            <person name="Kent A.D."/>
        </authorList>
    </citation>
    <scope>NUCLEOTIDE SEQUENCE</scope>
</reference>
<dbReference type="Pfam" id="PF13966">
    <property type="entry name" value="zf-RVT"/>
    <property type="match status" value="1"/>
</dbReference>
<evidence type="ECO:0000313" key="4">
    <source>
        <dbReference type="EMBL" id="SPD06499.1"/>
    </source>
</evidence>
<feature type="domain" description="CCHC-type" evidence="2">
    <location>
        <begin position="173"/>
        <end position="188"/>
    </location>
</feature>
<dbReference type="InterPro" id="IPR043502">
    <property type="entry name" value="DNA/RNA_pol_sf"/>
</dbReference>
<name>A0A2N9H4E7_FAGSY</name>
<dbReference type="Pfam" id="PF00078">
    <property type="entry name" value="RVT_1"/>
    <property type="match status" value="1"/>
</dbReference>
<dbReference type="CDD" id="cd01650">
    <property type="entry name" value="RT_nLTR_like"/>
    <property type="match status" value="1"/>
</dbReference>
<accession>A0A2N9H4E7</accession>
<evidence type="ECO:0000259" key="2">
    <source>
        <dbReference type="PROSITE" id="PS50158"/>
    </source>
</evidence>
<keyword evidence="1" id="KW-0863">Zinc-finger</keyword>
<dbReference type="GO" id="GO:0004523">
    <property type="term" value="F:RNA-DNA hybrid ribonuclease activity"/>
    <property type="evidence" value="ECO:0007669"/>
    <property type="project" value="InterPro"/>
</dbReference>
<dbReference type="InterPro" id="IPR026960">
    <property type="entry name" value="RVT-Znf"/>
</dbReference>
<dbReference type="PANTHER" id="PTHR33116">
    <property type="entry name" value="REVERSE TRANSCRIPTASE ZINC-BINDING DOMAIN-CONTAINING PROTEIN-RELATED-RELATED"/>
    <property type="match status" value="1"/>
</dbReference>
<dbReference type="InterPro" id="IPR012337">
    <property type="entry name" value="RNaseH-like_sf"/>
</dbReference>
<dbReference type="InterPro" id="IPR001878">
    <property type="entry name" value="Znf_CCHC"/>
</dbReference>
<keyword evidence="1" id="KW-0862">Zinc</keyword>
<dbReference type="PROSITE" id="PS50878">
    <property type="entry name" value="RT_POL"/>
    <property type="match status" value="1"/>
</dbReference>
<dbReference type="InterPro" id="IPR044730">
    <property type="entry name" value="RNase_H-like_dom_plant"/>
</dbReference>
<dbReference type="SUPFAM" id="SSF56219">
    <property type="entry name" value="DNase I-like"/>
    <property type="match status" value="1"/>
</dbReference>
<proteinExistence type="predicted"/>
<dbReference type="Gene3D" id="3.60.10.10">
    <property type="entry name" value="Endonuclease/exonuclease/phosphatase"/>
    <property type="match status" value="1"/>
</dbReference>
<evidence type="ECO:0000259" key="3">
    <source>
        <dbReference type="PROSITE" id="PS50878"/>
    </source>
</evidence>
<gene>
    <name evidence="4" type="ORF">FSB_LOCUS34381</name>
</gene>
<dbReference type="InterPro" id="IPR036691">
    <property type="entry name" value="Endo/exonu/phosph_ase_sf"/>
</dbReference>
<evidence type="ECO:0000256" key="1">
    <source>
        <dbReference type="PROSITE-ProRule" id="PRU00047"/>
    </source>
</evidence>
<organism evidence="4">
    <name type="scientific">Fagus sylvatica</name>
    <name type="common">Beechnut</name>
    <dbReference type="NCBI Taxonomy" id="28930"/>
    <lineage>
        <taxon>Eukaryota</taxon>
        <taxon>Viridiplantae</taxon>
        <taxon>Streptophyta</taxon>
        <taxon>Embryophyta</taxon>
        <taxon>Tracheophyta</taxon>
        <taxon>Spermatophyta</taxon>
        <taxon>Magnoliopsida</taxon>
        <taxon>eudicotyledons</taxon>
        <taxon>Gunneridae</taxon>
        <taxon>Pentapetalae</taxon>
        <taxon>rosids</taxon>
        <taxon>fabids</taxon>
        <taxon>Fagales</taxon>
        <taxon>Fagaceae</taxon>
        <taxon>Fagus</taxon>
    </lineage>
</organism>
<dbReference type="InterPro" id="IPR036397">
    <property type="entry name" value="RNaseH_sf"/>
</dbReference>
<dbReference type="PROSITE" id="PS50158">
    <property type="entry name" value="ZF_CCHC"/>
    <property type="match status" value="1"/>
</dbReference>
<evidence type="ECO:0008006" key="5">
    <source>
        <dbReference type="Google" id="ProtNLM"/>
    </source>
</evidence>
<dbReference type="Pfam" id="PF03372">
    <property type="entry name" value="Exo_endo_phos"/>
    <property type="match status" value="1"/>
</dbReference>
<dbReference type="InterPro" id="IPR005135">
    <property type="entry name" value="Endo/exonuclease/phosphatase"/>
</dbReference>
<dbReference type="CDD" id="cd06222">
    <property type="entry name" value="RNase_H_like"/>
    <property type="match status" value="1"/>
</dbReference>
<protein>
    <recommendedName>
        <fullName evidence="5">Reverse transcriptase</fullName>
    </recommendedName>
</protein>